<dbReference type="Proteomes" id="UP000256562">
    <property type="component" value="Unassembled WGS sequence"/>
</dbReference>
<organism evidence="1 2">
    <name type="scientific">Staphylococcus felis</name>
    <dbReference type="NCBI Taxonomy" id="46127"/>
    <lineage>
        <taxon>Bacteria</taxon>
        <taxon>Bacillati</taxon>
        <taxon>Bacillota</taxon>
        <taxon>Bacilli</taxon>
        <taxon>Bacillales</taxon>
        <taxon>Staphylococcaceae</taxon>
        <taxon>Staphylococcus</taxon>
    </lineage>
</organism>
<accession>A0A3E0IPA2</accession>
<reference evidence="1 2" key="1">
    <citation type="journal article" date="2018" name="Vet. Microbiol.">
        <title>Characterisation of Staphylococcus felis isolated from cats using whole genome sequencing.</title>
        <authorList>
            <person name="Worthing K."/>
            <person name="Pang S."/>
            <person name="Trott D.J."/>
            <person name="Abraham S."/>
            <person name="Coombs G.W."/>
            <person name="Jordan D."/>
            <person name="McIntyre L."/>
            <person name="Davies M.R."/>
            <person name="Norris J."/>
        </authorList>
    </citation>
    <scope>NUCLEOTIDE SEQUENCE [LARGE SCALE GENOMIC DNA]</scope>
    <source>
        <strain evidence="1 2">F9</strain>
    </source>
</reference>
<dbReference type="Pfam" id="PF21747">
    <property type="entry name" value="YpoC"/>
    <property type="match status" value="1"/>
</dbReference>
<dbReference type="RefSeq" id="WP_115871578.1">
    <property type="nucleotide sequence ID" value="NZ_CAJUZQ010000014.1"/>
</dbReference>
<evidence type="ECO:0000313" key="2">
    <source>
        <dbReference type="Proteomes" id="UP000256562"/>
    </source>
</evidence>
<comment type="caution">
    <text evidence="1">The sequence shown here is derived from an EMBL/GenBank/DDBJ whole genome shotgun (WGS) entry which is preliminary data.</text>
</comment>
<dbReference type="EMBL" id="QKXQ01000330">
    <property type="protein sequence ID" value="REH94817.1"/>
    <property type="molecule type" value="Genomic_DNA"/>
</dbReference>
<protein>
    <submittedName>
        <fullName evidence="1">Uncharacterized protein</fullName>
    </submittedName>
</protein>
<dbReference type="AlphaFoldDB" id="A0A3E0IPA2"/>
<dbReference type="OrthoDB" id="2390001at2"/>
<dbReference type="InterPro" id="IPR048427">
    <property type="entry name" value="YpoC"/>
</dbReference>
<name>A0A3E0IPA2_9STAP</name>
<gene>
    <name evidence="1" type="ORF">DOS83_07045</name>
</gene>
<evidence type="ECO:0000313" key="1">
    <source>
        <dbReference type="EMBL" id="REH94817.1"/>
    </source>
</evidence>
<proteinExistence type="predicted"/>
<sequence>MDYLNAMNALEITLDEIAKNRAIGQAQSIPLLNQYYDNLLTYIKFINGIPNNERLTFENLKIKPFNIEERLRYIHERKHHYMGYQQMKTVKSELIKMNAAYKAKHSSL</sequence>